<evidence type="ECO:0000313" key="3">
    <source>
        <dbReference type="Proteomes" id="UP000628448"/>
    </source>
</evidence>
<dbReference type="PANTHER" id="PTHR37489">
    <property type="entry name" value="DUF3500 DOMAIN-CONTAINING PROTEIN"/>
    <property type="match status" value="1"/>
</dbReference>
<dbReference type="Pfam" id="PF12006">
    <property type="entry name" value="DUF3500"/>
    <property type="match status" value="1"/>
</dbReference>
<dbReference type="AlphaFoldDB" id="A0A931E384"/>
<organism evidence="2 3">
    <name type="scientific">Panacibacter microcysteis</name>
    <dbReference type="NCBI Taxonomy" id="2793269"/>
    <lineage>
        <taxon>Bacteria</taxon>
        <taxon>Pseudomonadati</taxon>
        <taxon>Bacteroidota</taxon>
        <taxon>Chitinophagia</taxon>
        <taxon>Chitinophagales</taxon>
        <taxon>Chitinophagaceae</taxon>
        <taxon>Panacibacter</taxon>
    </lineage>
</organism>
<dbReference type="RefSeq" id="WP_196988844.1">
    <property type="nucleotide sequence ID" value="NZ_JADWYR010000001.1"/>
</dbReference>
<sequence length="342" mass="38978">MTFRLKLTILLLFTSIQIFAQENDMLKAAQQLLKLLTPQQKEKIIYPYNNEERYAWYYVPKDDRKGLKLSEMNTAQRNAAAVLMKTALSKNGYTKATAIISLEKILKAVEQRKEDDHHRDTGKYFITIFNEPSSENTWGWRIDGHHLSLSFSAASGKLVAVTPGFFGANPAVVLSGPQKGQEILKDETQLGLELINALDEKQKQQAIYNKEAPADILTTNQRKAMLESNEGIAYHDLNPAQQKIFMQLLSVYIQRYTHLFATKMMHEIEQAGFDKLIFAWAGSTENGAGHPKYYRIKSNTLIIEYDNTQNNGNHVHTVIRDLKNDFGGDALIQHYEAEHTQK</sequence>
<accession>A0A931E384</accession>
<dbReference type="PANTHER" id="PTHR37489:SF1">
    <property type="entry name" value="DUF3500 DOMAIN-CONTAINING PROTEIN"/>
    <property type="match status" value="1"/>
</dbReference>
<keyword evidence="3" id="KW-1185">Reference proteome</keyword>
<dbReference type="InterPro" id="IPR021889">
    <property type="entry name" value="DUF3500"/>
</dbReference>
<protein>
    <submittedName>
        <fullName evidence="2">DUF3500 domain-containing protein</fullName>
    </submittedName>
</protein>
<reference evidence="2" key="1">
    <citation type="submission" date="2020-11" db="EMBL/GenBank/DDBJ databases">
        <title>Bacterial whole genome sequence for Panacibacter sp. DH6.</title>
        <authorList>
            <person name="Le V."/>
            <person name="Ko S."/>
            <person name="Ahn C.-Y."/>
            <person name="Oh H.-M."/>
        </authorList>
    </citation>
    <scope>NUCLEOTIDE SEQUENCE</scope>
    <source>
        <strain evidence="2">DH6</strain>
    </source>
</reference>
<gene>
    <name evidence="2" type="ORF">I5907_00765</name>
</gene>
<evidence type="ECO:0000256" key="1">
    <source>
        <dbReference type="SAM" id="SignalP"/>
    </source>
</evidence>
<feature type="chain" id="PRO_5037618954" evidence="1">
    <location>
        <begin position="21"/>
        <end position="342"/>
    </location>
</feature>
<name>A0A931E384_9BACT</name>
<comment type="caution">
    <text evidence="2">The sequence shown here is derived from an EMBL/GenBank/DDBJ whole genome shotgun (WGS) entry which is preliminary data.</text>
</comment>
<feature type="signal peptide" evidence="1">
    <location>
        <begin position="1"/>
        <end position="20"/>
    </location>
</feature>
<keyword evidence="1" id="KW-0732">Signal</keyword>
<evidence type="ECO:0000313" key="2">
    <source>
        <dbReference type="EMBL" id="MBG9374751.1"/>
    </source>
</evidence>
<dbReference type="EMBL" id="JADWYR010000001">
    <property type="protein sequence ID" value="MBG9374751.1"/>
    <property type="molecule type" value="Genomic_DNA"/>
</dbReference>
<dbReference type="Proteomes" id="UP000628448">
    <property type="component" value="Unassembled WGS sequence"/>
</dbReference>
<proteinExistence type="predicted"/>